<proteinExistence type="predicted"/>
<feature type="binding site" evidence="2">
    <location>
        <position position="45"/>
    </location>
    <ligand>
        <name>substrate</name>
    </ligand>
</feature>
<name>A0A7H9AYE4_ZYGMR</name>
<dbReference type="GeneID" id="59234425"/>
<gene>
    <name evidence="4" type="ORF">HG535_0A07310</name>
</gene>
<keyword evidence="5" id="KW-1185">Reference proteome</keyword>
<feature type="binding site" evidence="2">
    <location>
        <position position="144"/>
    </location>
    <ligand>
        <name>substrate</name>
    </ligand>
</feature>
<evidence type="ECO:0000313" key="4">
    <source>
        <dbReference type="EMBL" id="QLG70789.1"/>
    </source>
</evidence>
<dbReference type="PIRSF" id="PIRSF003170">
    <property type="entry name" value="Pet18p"/>
    <property type="match status" value="1"/>
</dbReference>
<dbReference type="GO" id="GO:0006772">
    <property type="term" value="P:thiamine metabolic process"/>
    <property type="evidence" value="ECO:0007669"/>
    <property type="project" value="UniProtKB-ARBA"/>
</dbReference>
<feature type="active site" description="Proton donor" evidence="1">
    <location>
        <position position="206"/>
    </location>
</feature>
<dbReference type="InterPro" id="IPR004305">
    <property type="entry name" value="Thiaminase-2/PQQC"/>
</dbReference>
<accession>A0A7H9AYE4</accession>
<evidence type="ECO:0000259" key="3">
    <source>
        <dbReference type="Pfam" id="PF03070"/>
    </source>
</evidence>
<evidence type="ECO:0000256" key="1">
    <source>
        <dbReference type="PIRSR" id="PIRSR003170-1"/>
    </source>
</evidence>
<dbReference type="CDD" id="cd19358">
    <property type="entry name" value="TenA_E_Spr0628-like"/>
    <property type="match status" value="1"/>
</dbReference>
<dbReference type="AlphaFoldDB" id="A0A7H9AYE4"/>
<dbReference type="RefSeq" id="XP_037142517.1">
    <property type="nucleotide sequence ID" value="XM_037286622.1"/>
</dbReference>
<sequence>MVSTTDSLVLKYKDLFRKTTQHPLTNELCLGTLPDRILYVYLAQDLQFFESGLRGMCNAASMTPDTNSLLTLSKQIGHFANAENDYFHECLSEIKSSVTDEEQKYYSTQYLPEVKVYMDFLIEKRSDRKKYAYPQLVAAMWIAELVYWTWAHDSPRAKGLHWKYQTWIDLHDGEKFETWLRFLKEEVDKLKAADIEDMFKKTLELEYDFFQSCYTA</sequence>
<dbReference type="Proteomes" id="UP000509704">
    <property type="component" value="Chromosome 1"/>
</dbReference>
<protein>
    <recommendedName>
        <fullName evidence="3">Thiaminase-2/PQQC domain-containing protein</fullName>
    </recommendedName>
</protein>
<feature type="domain" description="Thiaminase-2/PQQC" evidence="3">
    <location>
        <begin position="17"/>
        <end position="215"/>
    </location>
</feature>
<dbReference type="InterPro" id="IPR016084">
    <property type="entry name" value="Haem_Oase-like_multi-hlx"/>
</dbReference>
<dbReference type="InterPro" id="IPR050967">
    <property type="entry name" value="Thiamine_Salvage_TenA"/>
</dbReference>
<dbReference type="OrthoDB" id="37730at2759"/>
<evidence type="ECO:0000256" key="2">
    <source>
        <dbReference type="PIRSR" id="PIRSR003170-2"/>
    </source>
</evidence>
<dbReference type="InterPro" id="IPR026285">
    <property type="entry name" value="TenA_E"/>
</dbReference>
<dbReference type="PANTHER" id="PTHR43198">
    <property type="entry name" value="BIFUNCTIONAL TH2 PROTEIN"/>
    <property type="match status" value="1"/>
</dbReference>
<reference evidence="4 5" key="1">
    <citation type="submission" date="2020-07" db="EMBL/GenBank/DDBJ databases">
        <title>The yeast mating-type switching endonuclease HO is a domesticated member of an unorthodox homing genetic element family.</title>
        <authorList>
            <person name="Coughlan A.Y."/>
            <person name="Lombardi L."/>
            <person name="Braun-Galleani S."/>
            <person name="Martos A.R."/>
            <person name="Galeote V."/>
            <person name="Bigey F."/>
            <person name="Dequin S."/>
            <person name="Byrne K.P."/>
            <person name="Wolfe K.H."/>
        </authorList>
    </citation>
    <scope>NUCLEOTIDE SEQUENCE [LARGE SCALE GENOMIC DNA]</scope>
    <source>
        <strain evidence="4 5">NRRL Y-6702</strain>
    </source>
</reference>
<dbReference type="Pfam" id="PF03070">
    <property type="entry name" value="TENA_THI-4"/>
    <property type="match status" value="1"/>
</dbReference>
<dbReference type="EMBL" id="CP058604">
    <property type="protein sequence ID" value="QLG70789.1"/>
    <property type="molecule type" value="Genomic_DNA"/>
</dbReference>
<dbReference type="PANTHER" id="PTHR43198:SF2">
    <property type="entry name" value="SI:CH1073-67J19.1-RELATED"/>
    <property type="match status" value="1"/>
</dbReference>
<dbReference type="KEGG" id="zmk:HG535_0A07310"/>
<dbReference type="Gene3D" id="1.20.910.10">
    <property type="entry name" value="Heme oxygenase-like"/>
    <property type="match status" value="1"/>
</dbReference>
<dbReference type="SUPFAM" id="SSF48613">
    <property type="entry name" value="Heme oxygenase-like"/>
    <property type="match status" value="1"/>
</dbReference>
<dbReference type="GO" id="GO:0005829">
    <property type="term" value="C:cytosol"/>
    <property type="evidence" value="ECO:0007669"/>
    <property type="project" value="TreeGrafter"/>
</dbReference>
<organism evidence="4 5">
    <name type="scientific">Zygotorulaspora mrakii</name>
    <name type="common">Zygosaccharomyces mrakii</name>
    <dbReference type="NCBI Taxonomy" id="42260"/>
    <lineage>
        <taxon>Eukaryota</taxon>
        <taxon>Fungi</taxon>
        <taxon>Dikarya</taxon>
        <taxon>Ascomycota</taxon>
        <taxon>Saccharomycotina</taxon>
        <taxon>Saccharomycetes</taxon>
        <taxon>Saccharomycetales</taxon>
        <taxon>Saccharomycetaceae</taxon>
        <taxon>Zygotorulaspora</taxon>
    </lineage>
</organism>
<feature type="binding site" evidence="2">
    <location>
        <position position="83"/>
    </location>
    <ligand>
        <name>substrate</name>
    </ligand>
</feature>
<evidence type="ECO:0000313" key="5">
    <source>
        <dbReference type="Proteomes" id="UP000509704"/>
    </source>
</evidence>